<dbReference type="AlphaFoldDB" id="A0A934RBN2"/>
<comment type="subcellular location">
    <subcellularLocation>
        <location evidence="1">Cell membrane</location>
    </subcellularLocation>
</comment>
<protein>
    <recommendedName>
        <fullName evidence="12">Cardiolipin synthase</fullName>
        <ecNumber evidence="12">2.7.8.-</ecNumber>
    </recommendedName>
</protein>
<evidence type="ECO:0000256" key="7">
    <source>
        <dbReference type="ARBA" id="ARBA00022989"/>
    </source>
</evidence>
<keyword evidence="8" id="KW-0443">Lipid metabolism</keyword>
<dbReference type="PROSITE" id="PS50035">
    <property type="entry name" value="PLD"/>
    <property type="match status" value="2"/>
</dbReference>
<dbReference type="GO" id="GO:0008808">
    <property type="term" value="F:cardiolipin synthase activity"/>
    <property type="evidence" value="ECO:0007669"/>
    <property type="project" value="UniProtKB-UniRule"/>
</dbReference>
<dbReference type="InterPro" id="IPR001736">
    <property type="entry name" value="PLipase_D/transphosphatidylase"/>
</dbReference>
<evidence type="ECO:0000256" key="3">
    <source>
        <dbReference type="ARBA" id="ARBA00022516"/>
    </source>
</evidence>
<dbReference type="NCBIfam" id="TIGR04265">
    <property type="entry name" value="bac_cardiolipin"/>
    <property type="match status" value="1"/>
</dbReference>
<sequence>MKLQLAARVRMAMDRFSKRFPRIAGFFDFARRRRRPLTTLFFVIMHGIGFAMSISAIMGTRTPQGAIAWAVSLNTFPYVAVPAYWIFGESEMEGYFDQRSEQIGAIRPAADKLIADIREAGLEPEETTELMTTLAKISSLPVTDGNRVELLVDGHNTFRSMFEAIETAEDYILIQFYIIKSDGVGNELKDRLIRKAEQGVRVMVLYDDYGCLNLGGAYVSEMKDAGVEILSFMNLGGDVNRFQLNFRNHRKLVVIDGKTAFIGGHNVGDEYLGRHPVLTPWRDSHVRLTGPIATCLQVAFAEDWLWASGELPKGLNWDIEQWQENPPGAAQTACIPSGPGDELETCSMLFHSAMQSAKERIWIASPYFVPDQAFVLALQLAALRGVEVRILIPELSDSKLPYLSSFSYLEELEAAGVEVWRYQNGFLHQKVMLVDDEFVAIGSANLDNRSFRLNFELMAGIHDQAFAEKVEKMLSTDFENSRRAGVEDLRSKGFPFRVQVRVARLLAPIQ</sequence>
<keyword evidence="4" id="KW-0808">Transferase</keyword>
<dbReference type="Proteomes" id="UP000658278">
    <property type="component" value="Unassembled WGS sequence"/>
</dbReference>
<evidence type="ECO:0000256" key="11">
    <source>
        <dbReference type="ARBA" id="ARBA00023264"/>
    </source>
</evidence>
<dbReference type="EC" id="2.7.8.-" evidence="12"/>
<gene>
    <name evidence="15" type="primary">cls</name>
    <name evidence="15" type="ORF">JIN81_01355</name>
</gene>
<evidence type="ECO:0000256" key="10">
    <source>
        <dbReference type="ARBA" id="ARBA00023209"/>
    </source>
</evidence>
<dbReference type="PANTHER" id="PTHR21248:SF22">
    <property type="entry name" value="PHOSPHOLIPASE D"/>
    <property type="match status" value="1"/>
</dbReference>
<evidence type="ECO:0000256" key="5">
    <source>
        <dbReference type="ARBA" id="ARBA00022692"/>
    </source>
</evidence>
<dbReference type="FunFam" id="3.30.870.10:FF:000014">
    <property type="entry name" value="Cardiolipin synthase"/>
    <property type="match status" value="1"/>
</dbReference>
<reference evidence="15" key="1">
    <citation type="submission" date="2021-01" db="EMBL/GenBank/DDBJ databases">
        <title>Modified the classification status of verrucomicrobia.</title>
        <authorList>
            <person name="Feng X."/>
        </authorList>
    </citation>
    <scope>NUCLEOTIDE SEQUENCE</scope>
    <source>
        <strain evidence="15">KCTC 22201</strain>
    </source>
</reference>
<dbReference type="Pfam" id="PF13091">
    <property type="entry name" value="PLDc_2"/>
    <property type="match status" value="2"/>
</dbReference>
<feature type="transmembrane region" description="Helical" evidence="13">
    <location>
        <begin position="40"/>
        <end position="60"/>
    </location>
</feature>
<dbReference type="GO" id="GO:0032049">
    <property type="term" value="P:cardiolipin biosynthetic process"/>
    <property type="evidence" value="ECO:0007669"/>
    <property type="project" value="UniProtKB-UniRule"/>
</dbReference>
<organism evidence="15 16">
    <name type="scientific">Haloferula rosea</name>
    <dbReference type="NCBI Taxonomy" id="490093"/>
    <lineage>
        <taxon>Bacteria</taxon>
        <taxon>Pseudomonadati</taxon>
        <taxon>Verrucomicrobiota</taxon>
        <taxon>Verrucomicrobiia</taxon>
        <taxon>Verrucomicrobiales</taxon>
        <taxon>Verrucomicrobiaceae</taxon>
        <taxon>Haloferula</taxon>
    </lineage>
</organism>
<keyword evidence="16" id="KW-1185">Reference proteome</keyword>
<dbReference type="EMBL" id="JAENII010000001">
    <property type="protein sequence ID" value="MBK1825651.1"/>
    <property type="molecule type" value="Genomic_DNA"/>
</dbReference>
<feature type="transmembrane region" description="Helical" evidence="13">
    <location>
        <begin position="66"/>
        <end position="87"/>
    </location>
</feature>
<feature type="domain" description="PLD phosphodiesterase" evidence="14">
    <location>
        <begin position="244"/>
        <end position="271"/>
    </location>
</feature>
<dbReference type="Gene3D" id="3.30.870.10">
    <property type="entry name" value="Endonuclease Chain A"/>
    <property type="match status" value="2"/>
</dbReference>
<evidence type="ECO:0000313" key="16">
    <source>
        <dbReference type="Proteomes" id="UP000658278"/>
    </source>
</evidence>
<keyword evidence="7 13" id="KW-1133">Transmembrane helix</keyword>
<evidence type="ECO:0000259" key="14">
    <source>
        <dbReference type="PROSITE" id="PS50035"/>
    </source>
</evidence>
<dbReference type="PANTHER" id="PTHR21248">
    <property type="entry name" value="CARDIOLIPIN SYNTHASE"/>
    <property type="match status" value="1"/>
</dbReference>
<evidence type="ECO:0000256" key="6">
    <source>
        <dbReference type="ARBA" id="ARBA00022737"/>
    </source>
</evidence>
<accession>A0A934RBN2</accession>
<dbReference type="SMART" id="SM00155">
    <property type="entry name" value="PLDc"/>
    <property type="match status" value="2"/>
</dbReference>
<feature type="domain" description="PLD phosphodiesterase" evidence="14">
    <location>
        <begin position="423"/>
        <end position="450"/>
    </location>
</feature>
<evidence type="ECO:0000256" key="4">
    <source>
        <dbReference type="ARBA" id="ARBA00022679"/>
    </source>
</evidence>
<dbReference type="SUPFAM" id="SSF56024">
    <property type="entry name" value="Phospholipase D/nuclease"/>
    <property type="match status" value="2"/>
</dbReference>
<keyword evidence="2" id="KW-1003">Cell membrane</keyword>
<dbReference type="InterPro" id="IPR025202">
    <property type="entry name" value="PLD-like_dom"/>
</dbReference>
<keyword evidence="10" id="KW-0594">Phospholipid biosynthesis</keyword>
<keyword evidence="6" id="KW-0677">Repeat</keyword>
<dbReference type="GO" id="GO:0005886">
    <property type="term" value="C:plasma membrane"/>
    <property type="evidence" value="ECO:0007669"/>
    <property type="project" value="UniProtKB-SubCell"/>
</dbReference>
<keyword evidence="3" id="KW-0444">Lipid biosynthesis</keyword>
<proteinExistence type="predicted"/>
<keyword evidence="5 13" id="KW-0812">Transmembrane</keyword>
<keyword evidence="9 13" id="KW-0472">Membrane</keyword>
<name>A0A934RBN2_9BACT</name>
<evidence type="ECO:0000256" key="13">
    <source>
        <dbReference type="SAM" id="Phobius"/>
    </source>
</evidence>
<comment type="caution">
    <text evidence="15">The sequence shown here is derived from an EMBL/GenBank/DDBJ whole genome shotgun (WGS) entry which is preliminary data.</text>
</comment>
<keyword evidence="11" id="KW-1208">Phospholipid metabolism</keyword>
<evidence type="ECO:0000256" key="8">
    <source>
        <dbReference type="ARBA" id="ARBA00023098"/>
    </source>
</evidence>
<dbReference type="InterPro" id="IPR022924">
    <property type="entry name" value="Cardiolipin_synthase"/>
</dbReference>
<dbReference type="RefSeq" id="WP_200275508.1">
    <property type="nucleotide sequence ID" value="NZ_JAENII010000001.1"/>
</dbReference>
<evidence type="ECO:0000256" key="12">
    <source>
        <dbReference type="NCBIfam" id="TIGR04265"/>
    </source>
</evidence>
<evidence type="ECO:0000313" key="15">
    <source>
        <dbReference type="EMBL" id="MBK1825651.1"/>
    </source>
</evidence>
<evidence type="ECO:0000256" key="1">
    <source>
        <dbReference type="ARBA" id="ARBA00004236"/>
    </source>
</evidence>
<evidence type="ECO:0000256" key="2">
    <source>
        <dbReference type="ARBA" id="ARBA00022475"/>
    </source>
</evidence>
<evidence type="ECO:0000256" key="9">
    <source>
        <dbReference type="ARBA" id="ARBA00023136"/>
    </source>
</evidence>